<name>A0ABW0QCB1_9BURK</name>
<dbReference type="PANTHER" id="PTHR32027:SF9">
    <property type="entry name" value="BLL3847 PROTEIN"/>
    <property type="match status" value="1"/>
</dbReference>
<comment type="caution">
    <text evidence="2">The sequence shown here is derived from an EMBL/GenBank/DDBJ whole genome shotgun (WGS) entry which is preliminary data.</text>
</comment>
<gene>
    <name evidence="2" type="ORF">ACFPP7_13170</name>
</gene>
<dbReference type="InterPro" id="IPR032466">
    <property type="entry name" value="Metal_Hydrolase"/>
</dbReference>
<sequence length="400" mass="42683">MQDLLIRGARPWGGQTADIVVRDGRIAAIGPDLPAAPGAEIVDARGCLAIPGLVDAHAHIDKTLWGTPWHPHQAGPSLMDKINNERQVLAGLGLSPEVQSARLLRRLVACGTTHVRTHVDVGPDVGLTHLHGVQAMRDKHRDWIDIDIVAFPQTGVMIRPGTLDLLEQAARDGAEVIGGLDPVGVDRDPKGQLDGIFAIAGRHGCGVDIHLHDRGDLGAVTVEMIAERTRSLGLAGKVAISHAFCLGGVEPARLESLIALLLENDIAIMTHAPAGPTPFPPIRLLHERGVRLFSGSDGIRDTWSPLNNGDMLERAFLLAYRSGFRDDPGIEVALRMATYGGAQVMSVADYGLTVGSAADLVLVEAETASEAVAYHPPRRLVLKRGRVVARDGRALLPDSE</sequence>
<dbReference type="CDD" id="cd01293">
    <property type="entry name" value="Bact_CD"/>
    <property type="match status" value="1"/>
</dbReference>
<dbReference type="SUPFAM" id="SSF51556">
    <property type="entry name" value="Metallo-dependent hydrolases"/>
    <property type="match status" value="1"/>
</dbReference>
<evidence type="ECO:0000313" key="2">
    <source>
        <dbReference type="EMBL" id="MFC5521854.1"/>
    </source>
</evidence>
<dbReference type="Gene3D" id="3.20.20.140">
    <property type="entry name" value="Metal-dependent hydrolases"/>
    <property type="match status" value="1"/>
</dbReference>
<dbReference type="Pfam" id="PF07969">
    <property type="entry name" value="Amidohydro_3"/>
    <property type="match status" value="1"/>
</dbReference>
<dbReference type="Proteomes" id="UP001596084">
    <property type="component" value="Unassembled WGS sequence"/>
</dbReference>
<proteinExistence type="predicted"/>
<dbReference type="InterPro" id="IPR011059">
    <property type="entry name" value="Metal-dep_hydrolase_composite"/>
</dbReference>
<dbReference type="Gene3D" id="2.30.40.10">
    <property type="entry name" value="Urease, subunit C, domain 1"/>
    <property type="match status" value="1"/>
</dbReference>
<dbReference type="SUPFAM" id="SSF51338">
    <property type="entry name" value="Composite domain of metallo-dependent hydrolases"/>
    <property type="match status" value="1"/>
</dbReference>
<dbReference type="PANTHER" id="PTHR32027">
    <property type="entry name" value="CYTOSINE DEAMINASE"/>
    <property type="match status" value="1"/>
</dbReference>
<dbReference type="EMBL" id="JBHSMX010000020">
    <property type="protein sequence ID" value="MFC5521854.1"/>
    <property type="molecule type" value="Genomic_DNA"/>
</dbReference>
<organism evidence="2 3">
    <name type="scientific">Polaromonas jejuensis</name>
    <dbReference type="NCBI Taxonomy" id="457502"/>
    <lineage>
        <taxon>Bacteria</taxon>
        <taxon>Pseudomonadati</taxon>
        <taxon>Pseudomonadota</taxon>
        <taxon>Betaproteobacteria</taxon>
        <taxon>Burkholderiales</taxon>
        <taxon>Comamonadaceae</taxon>
        <taxon>Polaromonas</taxon>
    </lineage>
</organism>
<dbReference type="NCBIfam" id="NF004636">
    <property type="entry name" value="PRK05985.1"/>
    <property type="match status" value="1"/>
</dbReference>
<dbReference type="InterPro" id="IPR052349">
    <property type="entry name" value="Metallo-hydrolase_Enzymes"/>
</dbReference>
<evidence type="ECO:0000259" key="1">
    <source>
        <dbReference type="Pfam" id="PF07969"/>
    </source>
</evidence>
<feature type="domain" description="Amidohydrolase 3" evidence="1">
    <location>
        <begin position="133"/>
        <end position="389"/>
    </location>
</feature>
<dbReference type="RefSeq" id="WP_068834356.1">
    <property type="nucleotide sequence ID" value="NZ_JBHSMX010000020.1"/>
</dbReference>
<protein>
    <submittedName>
        <fullName evidence="2">Amidohydrolase family protein</fullName>
    </submittedName>
</protein>
<dbReference type="InterPro" id="IPR013108">
    <property type="entry name" value="Amidohydro_3"/>
</dbReference>
<keyword evidence="3" id="KW-1185">Reference proteome</keyword>
<accession>A0ABW0QCB1</accession>
<reference evidence="3" key="1">
    <citation type="journal article" date="2019" name="Int. J. Syst. Evol. Microbiol.">
        <title>The Global Catalogue of Microorganisms (GCM) 10K type strain sequencing project: providing services to taxonomists for standard genome sequencing and annotation.</title>
        <authorList>
            <consortium name="The Broad Institute Genomics Platform"/>
            <consortium name="The Broad Institute Genome Sequencing Center for Infectious Disease"/>
            <person name="Wu L."/>
            <person name="Ma J."/>
        </authorList>
    </citation>
    <scope>NUCLEOTIDE SEQUENCE [LARGE SCALE GENOMIC DNA]</scope>
    <source>
        <strain evidence="3">CGMCC 4.7277</strain>
    </source>
</reference>
<evidence type="ECO:0000313" key="3">
    <source>
        <dbReference type="Proteomes" id="UP001596084"/>
    </source>
</evidence>